<dbReference type="SUPFAM" id="SSF88659">
    <property type="entry name" value="Sigma3 and sigma4 domains of RNA polymerase sigma factors"/>
    <property type="match status" value="1"/>
</dbReference>
<evidence type="ECO:0000313" key="4">
    <source>
        <dbReference type="EMBL" id="MFC4296506.1"/>
    </source>
</evidence>
<dbReference type="InterPro" id="IPR032710">
    <property type="entry name" value="NTF2-like_dom_sf"/>
</dbReference>
<dbReference type="Gene3D" id="1.10.10.10">
    <property type="entry name" value="Winged helix-like DNA-binding domain superfamily/Winged helix DNA-binding domain"/>
    <property type="match status" value="1"/>
</dbReference>
<dbReference type="InterPro" id="IPR052704">
    <property type="entry name" value="ECF_Sigma-70_Domain"/>
</dbReference>
<evidence type="ECO:0000259" key="3">
    <source>
        <dbReference type="Pfam" id="PF08281"/>
    </source>
</evidence>
<name>A0ABV8RWA6_9BURK</name>
<keyword evidence="5" id="KW-1185">Reference proteome</keyword>
<dbReference type="Pfam" id="PF08281">
    <property type="entry name" value="Sigma70_r4_2"/>
    <property type="match status" value="1"/>
</dbReference>
<reference evidence="5" key="1">
    <citation type="journal article" date="2019" name="Int. J. Syst. Evol. Microbiol.">
        <title>The Global Catalogue of Microorganisms (GCM) 10K type strain sequencing project: providing services to taxonomists for standard genome sequencing and annotation.</title>
        <authorList>
            <consortium name="The Broad Institute Genomics Platform"/>
            <consortium name="The Broad Institute Genome Sequencing Center for Infectious Disease"/>
            <person name="Wu L."/>
            <person name="Ma J."/>
        </authorList>
    </citation>
    <scope>NUCLEOTIDE SEQUENCE [LARGE SCALE GENOMIC DNA]</scope>
    <source>
        <strain evidence="5">CGMCC 1.19029</strain>
    </source>
</reference>
<comment type="subunit">
    <text evidence="1">Interacts transiently with the RNA polymerase catalytic core formed by RpoA, RpoB, RpoC and RpoZ (2 alpha, 1 beta, 1 beta' and 1 omega subunit) to form the RNA polymerase holoenzyme that can initiate transcription.</text>
</comment>
<comment type="caution">
    <text evidence="4">The sequence shown here is derived from an EMBL/GenBank/DDBJ whole genome shotgun (WGS) entry which is preliminary data.</text>
</comment>
<dbReference type="Pfam" id="PF04542">
    <property type="entry name" value="Sigma70_r2"/>
    <property type="match status" value="1"/>
</dbReference>
<dbReference type="InterPro" id="IPR007627">
    <property type="entry name" value="RNA_pol_sigma70_r2"/>
</dbReference>
<dbReference type="Gene3D" id="3.10.450.50">
    <property type="match status" value="1"/>
</dbReference>
<dbReference type="PANTHER" id="PTHR30173">
    <property type="entry name" value="SIGMA 19 FACTOR"/>
    <property type="match status" value="1"/>
</dbReference>
<organism evidence="4 5">
    <name type="scientific">Castellaniella hirudinis</name>
    <dbReference type="NCBI Taxonomy" id="1144617"/>
    <lineage>
        <taxon>Bacteria</taxon>
        <taxon>Pseudomonadati</taxon>
        <taxon>Pseudomonadota</taxon>
        <taxon>Betaproteobacteria</taxon>
        <taxon>Burkholderiales</taxon>
        <taxon>Alcaligenaceae</taxon>
        <taxon>Castellaniella</taxon>
    </lineage>
</organism>
<dbReference type="SUPFAM" id="SSF54427">
    <property type="entry name" value="NTF2-like"/>
    <property type="match status" value="1"/>
</dbReference>
<dbReference type="InterPro" id="IPR013325">
    <property type="entry name" value="RNA_pol_sigma_r2"/>
</dbReference>
<dbReference type="RefSeq" id="WP_376811093.1">
    <property type="nucleotide sequence ID" value="NZ_JBHSDY010000001.1"/>
</dbReference>
<dbReference type="Proteomes" id="UP001595756">
    <property type="component" value="Unassembled WGS sequence"/>
</dbReference>
<gene>
    <name evidence="4" type="primary">sigJ</name>
    <name evidence="4" type="ORF">ACFO0J_00445</name>
</gene>
<dbReference type="InterPro" id="IPR013249">
    <property type="entry name" value="RNA_pol_sigma70_r4_t2"/>
</dbReference>
<dbReference type="InterPro" id="IPR014284">
    <property type="entry name" value="RNA_pol_sigma-70_dom"/>
</dbReference>
<dbReference type="EMBL" id="JBHSDY010000001">
    <property type="protein sequence ID" value="MFC4296506.1"/>
    <property type="molecule type" value="Genomic_DNA"/>
</dbReference>
<dbReference type="InterPro" id="IPR036388">
    <property type="entry name" value="WH-like_DNA-bd_sf"/>
</dbReference>
<dbReference type="PANTHER" id="PTHR30173:SF43">
    <property type="entry name" value="ECF RNA POLYMERASE SIGMA FACTOR SIGI-RELATED"/>
    <property type="match status" value="1"/>
</dbReference>
<sequence length="303" mass="33361">MANDQALAALRPRLFRLAYRMLGLRQEAEDAVQEAFLRWHARQPEDVRSMEAWLVTVLSRLCVDRLRALQVEREAYIGPWLPEPLVAMEPPADQATELASELSMALLLVLQRLSAEERVGFLMHDVFDCAYADIATALGKSEAACRQLVHRARERVGRDKPRFEVSEAAHQRLVQQYVQAVQARDAGRIAELLAPEAVYLSDGGGKVGASRRPIIGARRIARLEIGVLGKLPPDFSIEAGRVNGRTGAIARIDGRIFAVSSFETDGARILSVMRVLNPEKLTGVDTNLARPASASALPAAARR</sequence>
<dbReference type="InterPro" id="IPR013324">
    <property type="entry name" value="RNA_pol_sigma_r3/r4-like"/>
</dbReference>
<feature type="domain" description="RNA polymerase sigma factor 70 region 4 type 2" evidence="3">
    <location>
        <begin position="104"/>
        <end position="155"/>
    </location>
</feature>
<dbReference type="Gene3D" id="1.10.1740.10">
    <property type="match status" value="1"/>
</dbReference>
<evidence type="ECO:0000259" key="2">
    <source>
        <dbReference type="Pfam" id="PF04542"/>
    </source>
</evidence>
<proteinExistence type="predicted"/>
<protein>
    <submittedName>
        <fullName evidence="4">RNA polymerase sigma factor SigJ</fullName>
    </submittedName>
</protein>
<dbReference type="NCBIfam" id="NF007214">
    <property type="entry name" value="PRK09636.1"/>
    <property type="match status" value="1"/>
</dbReference>
<dbReference type="SUPFAM" id="SSF88946">
    <property type="entry name" value="Sigma2 domain of RNA polymerase sigma factors"/>
    <property type="match status" value="1"/>
</dbReference>
<accession>A0ABV8RWA6</accession>
<evidence type="ECO:0000256" key="1">
    <source>
        <dbReference type="ARBA" id="ARBA00011344"/>
    </source>
</evidence>
<feature type="domain" description="RNA polymerase sigma-70 region 2" evidence="2">
    <location>
        <begin position="9"/>
        <end position="69"/>
    </location>
</feature>
<evidence type="ECO:0000313" key="5">
    <source>
        <dbReference type="Proteomes" id="UP001595756"/>
    </source>
</evidence>
<dbReference type="NCBIfam" id="TIGR02937">
    <property type="entry name" value="sigma70-ECF"/>
    <property type="match status" value="1"/>
</dbReference>